<dbReference type="Pfam" id="PF06725">
    <property type="entry name" value="3D"/>
    <property type="match status" value="1"/>
</dbReference>
<dbReference type="Pfam" id="PF03990">
    <property type="entry name" value="DUF348"/>
    <property type="match status" value="2"/>
</dbReference>
<dbReference type="SMART" id="SM01208">
    <property type="entry name" value="G5"/>
    <property type="match status" value="1"/>
</dbReference>
<dbReference type="CDD" id="cd22786">
    <property type="entry name" value="DPBB_YuiC-like"/>
    <property type="match status" value="1"/>
</dbReference>
<dbReference type="SUPFAM" id="SSF50685">
    <property type="entry name" value="Barwin-like endoglucanases"/>
    <property type="match status" value="1"/>
</dbReference>
<dbReference type="Gene3D" id="2.40.40.10">
    <property type="entry name" value="RlpA-like domain"/>
    <property type="match status" value="1"/>
</dbReference>
<dbReference type="InterPro" id="IPR011098">
    <property type="entry name" value="G5_dom"/>
</dbReference>
<dbReference type="GO" id="GO:0009254">
    <property type="term" value="P:peptidoglycan turnover"/>
    <property type="evidence" value="ECO:0007669"/>
    <property type="project" value="InterPro"/>
</dbReference>
<keyword evidence="1" id="KW-0732">Signal</keyword>
<dbReference type="OrthoDB" id="9798935at2"/>
<sequence>MSDVLPKKAFRGRKMRMLLIGAVIVASLVATGFVWAHKTVHIVVDGKNLNVSTLYNNPQEVLLQAGVTLGPNDEYRLSTGKLVNGSTIEVDRAAPVTLVYRGETRKVITNKPTVGEAAHALGIPADHIKLVPDENTKVTPNMQIQAIVLTEKTISQEESIPYPVVRQPDSDMEQGQEQVVENGQNGAKTVSIRLKFADGQQVGSEPVEEKIIREAKPQIIKVGTRDTVETSRGEMRFRRVEWMRATAYLPTDGSSEGITASGIPARRGIVAVDPSVIRLGTRLFIPGYGLALAADTGSAITGNRIDLCMENSNEAWSFGHQTVKVYILAD</sequence>
<keyword evidence="4" id="KW-1185">Reference proteome</keyword>
<dbReference type="AlphaFoldDB" id="A0A498R6P4"/>
<reference evidence="3 4" key="1">
    <citation type="submission" date="2018-06" db="EMBL/GenBank/DDBJ databases">
        <authorList>
            <person name="Strepis N."/>
        </authorList>
    </citation>
    <scope>NUCLEOTIDE SEQUENCE [LARGE SCALE GENOMIC DNA]</scope>
    <source>
        <strain evidence="3">LUCI</strain>
    </source>
</reference>
<dbReference type="InterPro" id="IPR007137">
    <property type="entry name" value="DUF348"/>
</dbReference>
<dbReference type="Gene3D" id="2.20.230.10">
    <property type="entry name" value="Resuscitation-promoting factor rpfb"/>
    <property type="match status" value="1"/>
</dbReference>
<dbReference type="Proteomes" id="UP000277811">
    <property type="component" value="Unassembled WGS sequence"/>
</dbReference>
<gene>
    <name evidence="3" type="ORF">LUCI_1816</name>
</gene>
<accession>A0A498R6P4</accession>
<dbReference type="PANTHER" id="PTHR39160:SF4">
    <property type="entry name" value="RESUSCITATION-PROMOTING FACTOR RPFB"/>
    <property type="match status" value="1"/>
</dbReference>
<dbReference type="EMBL" id="UPPP01000065">
    <property type="protein sequence ID" value="VBB06580.1"/>
    <property type="molecule type" value="Genomic_DNA"/>
</dbReference>
<evidence type="ECO:0000259" key="2">
    <source>
        <dbReference type="PROSITE" id="PS51109"/>
    </source>
</evidence>
<dbReference type="GO" id="GO:0004553">
    <property type="term" value="F:hydrolase activity, hydrolyzing O-glycosyl compounds"/>
    <property type="evidence" value="ECO:0007669"/>
    <property type="project" value="InterPro"/>
</dbReference>
<dbReference type="InterPro" id="IPR051933">
    <property type="entry name" value="Resuscitation_pf_RpfB"/>
</dbReference>
<evidence type="ECO:0000313" key="3">
    <source>
        <dbReference type="EMBL" id="VBB06580.1"/>
    </source>
</evidence>
<dbReference type="RefSeq" id="WP_122627521.1">
    <property type="nucleotide sequence ID" value="NZ_UPPP01000065.1"/>
</dbReference>
<dbReference type="PANTHER" id="PTHR39160">
    <property type="entry name" value="CELL WALL-BINDING PROTEIN YOCH"/>
    <property type="match status" value="1"/>
</dbReference>
<dbReference type="Pfam" id="PF07501">
    <property type="entry name" value="G5"/>
    <property type="match status" value="1"/>
</dbReference>
<proteinExistence type="predicted"/>
<dbReference type="InterPro" id="IPR010611">
    <property type="entry name" value="3D_dom"/>
</dbReference>
<dbReference type="InterPro" id="IPR036908">
    <property type="entry name" value="RlpA-like_sf"/>
</dbReference>
<feature type="domain" description="G5" evidence="2">
    <location>
        <begin position="146"/>
        <end position="226"/>
    </location>
</feature>
<organism evidence="3 4">
    <name type="scientific">Lucifera butyrica</name>
    <dbReference type="NCBI Taxonomy" id="1351585"/>
    <lineage>
        <taxon>Bacteria</taxon>
        <taxon>Bacillati</taxon>
        <taxon>Bacillota</taxon>
        <taxon>Negativicutes</taxon>
        <taxon>Veillonellales</taxon>
        <taxon>Veillonellaceae</taxon>
        <taxon>Lucifera</taxon>
    </lineage>
</organism>
<name>A0A498R6P4_9FIRM</name>
<dbReference type="GO" id="GO:0019867">
    <property type="term" value="C:outer membrane"/>
    <property type="evidence" value="ECO:0007669"/>
    <property type="project" value="InterPro"/>
</dbReference>
<evidence type="ECO:0000313" key="4">
    <source>
        <dbReference type="Proteomes" id="UP000277811"/>
    </source>
</evidence>
<evidence type="ECO:0000256" key="1">
    <source>
        <dbReference type="ARBA" id="ARBA00022729"/>
    </source>
</evidence>
<dbReference type="PROSITE" id="PS51109">
    <property type="entry name" value="G5"/>
    <property type="match status" value="1"/>
</dbReference>
<protein>
    <recommendedName>
        <fullName evidence="2">G5 domain-containing protein</fullName>
    </recommendedName>
</protein>